<feature type="region of interest" description="Disordered" evidence="1">
    <location>
        <begin position="153"/>
        <end position="208"/>
    </location>
</feature>
<accession>A0A8S3Z821</accession>
<evidence type="ECO:0000313" key="3">
    <source>
        <dbReference type="Proteomes" id="UP000678393"/>
    </source>
</evidence>
<feature type="compositionally biased region" description="Basic residues" evidence="1">
    <location>
        <begin position="466"/>
        <end position="475"/>
    </location>
</feature>
<gene>
    <name evidence="2" type="ORF">CUNI_LOCUS11272</name>
</gene>
<dbReference type="EMBL" id="CAJHNH020002139">
    <property type="protein sequence ID" value="CAG5125714.1"/>
    <property type="molecule type" value="Genomic_DNA"/>
</dbReference>
<comment type="caution">
    <text evidence="2">The sequence shown here is derived from an EMBL/GenBank/DDBJ whole genome shotgun (WGS) entry which is preliminary data.</text>
</comment>
<keyword evidence="3" id="KW-1185">Reference proteome</keyword>
<reference evidence="2" key="1">
    <citation type="submission" date="2021-04" db="EMBL/GenBank/DDBJ databases">
        <authorList>
            <consortium name="Molecular Ecology Group"/>
        </authorList>
    </citation>
    <scope>NUCLEOTIDE SEQUENCE</scope>
</reference>
<proteinExistence type="predicted"/>
<dbReference type="OrthoDB" id="6070349at2759"/>
<name>A0A8S3Z821_9EUPU</name>
<evidence type="ECO:0000256" key="1">
    <source>
        <dbReference type="SAM" id="MobiDB-lite"/>
    </source>
</evidence>
<feature type="compositionally biased region" description="Polar residues" evidence="1">
    <location>
        <begin position="453"/>
        <end position="465"/>
    </location>
</feature>
<feature type="region of interest" description="Disordered" evidence="1">
    <location>
        <begin position="83"/>
        <end position="110"/>
    </location>
</feature>
<protein>
    <submittedName>
        <fullName evidence="2">Uncharacterized protein</fullName>
    </submittedName>
</protein>
<organism evidence="2 3">
    <name type="scientific">Candidula unifasciata</name>
    <dbReference type="NCBI Taxonomy" id="100452"/>
    <lineage>
        <taxon>Eukaryota</taxon>
        <taxon>Metazoa</taxon>
        <taxon>Spiralia</taxon>
        <taxon>Lophotrochozoa</taxon>
        <taxon>Mollusca</taxon>
        <taxon>Gastropoda</taxon>
        <taxon>Heterobranchia</taxon>
        <taxon>Euthyneura</taxon>
        <taxon>Panpulmonata</taxon>
        <taxon>Eupulmonata</taxon>
        <taxon>Stylommatophora</taxon>
        <taxon>Helicina</taxon>
        <taxon>Helicoidea</taxon>
        <taxon>Geomitridae</taxon>
        <taxon>Candidula</taxon>
    </lineage>
</organism>
<feature type="region of interest" description="Disordered" evidence="1">
    <location>
        <begin position="452"/>
        <end position="475"/>
    </location>
</feature>
<feature type="compositionally biased region" description="Low complexity" evidence="1">
    <location>
        <begin position="168"/>
        <end position="184"/>
    </location>
</feature>
<dbReference type="Proteomes" id="UP000678393">
    <property type="component" value="Unassembled WGS sequence"/>
</dbReference>
<feature type="compositionally biased region" description="Polar residues" evidence="1">
    <location>
        <begin position="228"/>
        <end position="241"/>
    </location>
</feature>
<dbReference type="AlphaFoldDB" id="A0A8S3Z821"/>
<evidence type="ECO:0000313" key="2">
    <source>
        <dbReference type="EMBL" id="CAG5125714.1"/>
    </source>
</evidence>
<feature type="region of interest" description="Disordered" evidence="1">
    <location>
        <begin position="220"/>
        <end position="241"/>
    </location>
</feature>
<sequence length="475" mass="53130">MAERDEYRSKLRTPKKEVKTEPLLWARLSPAFDHAPTFSYSHFLNTPSPAKTRAPAVAFEQTSSFSPHKSGYFLRTPSPFKQNPKSPLKVGSGVKQEVSSTPSPHKTYPGTDLFGNRSLLDNLPMPEWDEHFLDNFQEDLLFGIGSEDIEGLGRSPLKSPKRGHTFLSSSPFKSSPGVSPFKSPLLTSSPKLPVDSPSNFLKTPDLANGRPLTRQRKLFLQSPERQLPSVSGTNNWPRSLPFSSLDETSSSMYSDGHETTTSIQSISTYLRNFDEGDQEEDYTVMPPVGWETQSISDFSENKFQGKGKKKSLKFRSCEVTSAVQKVHSSTLTSMPTATCSASAKKMKSEPQFTLLRPHTELHNNQICLRLTTGTPPNKIKISRDFSQIQTLPSKEQLRIVRNRFRETLNKAVEQVIEKEKAKKSRDQGKVTDPALRNALQRPALMQATALAPATTSGVWSNQSARKPQKRKRCMT</sequence>
<feature type="compositionally biased region" description="Polar residues" evidence="1">
    <location>
        <begin position="185"/>
        <end position="201"/>
    </location>
</feature>